<sequence length="291" mass="31061">MSPPPSPPPPPPPPPRAPSPVATRTYMKKNAASGRRRVSFESSPASTPSRDIPRCARDDASAPSSAPPTPPAASPPQTPDSLRLSLVRSTSRPRQDDDATRGDDADAARSATPGRSRYARRVVDAFGASQARARAILETVSSSSTSSSSSSSRSAASRDASEALARARVAILGADRATTHGGRLAKKRASGDRPAWAAFVPLAKSAWRESYFRLNLRDATLTWSDRERDPTRVGVARATAIETHGRVMYVNATHAVKGDVTYALRARNAHEGEARPHWSPYDRVGVVNADP</sequence>
<proteinExistence type="predicted"/>
<evidence type="ECO:0000313" key="3">
    <source>
        <dbReference type="Proteomes" id="UP000001876"/>
    </source>
</evidence>
<feature type="compositionally biased region" description="Low complexity" evidence="1">
    <location>
        <begin position="141"/>
        <end position="159"/>
    </location>
</feature>
<keyword evidence="3" id="KW-1185">Reference proteome</keyword>
<dbReference type="EMBL" id="GG663738">
    <property type="protein sequence ID" value="EEH57526.1"/>
    <property type="molecule type" value="Genomic_DNA"/>
</dbReference>
<dbReference type="Proteomes" id="UP000001876">
    <property type="component" value="Unassembled WGS sequence"/>
</dbReference>
<feature type="compositionally biased region" description="Pro residues" evidence="1">
    <location>
        <begin position="65"/>
        <end position="78"/>
    </location>
</feature>
<evidence type="ECO:0000256" key="1">
    <source>
        <dbReference type="SAM" id="MobiDB-lite"/>
    </source>
</evidence>
<dbReference type="KEGG" id="mpp:MICPUCDRAFT_56900"/>
<feature type="compositionally biased region" description="Polar residues" evidence="1">
    <location>
        <begin position="40"/>
        <end position="49"/>
    </location>
</feature>
<evidence type="ECO:0000313" key="2">
    <source>
        <dbReference type="EMBL" id="EEH57526.1"/>
    </source>
</evidence>
<feature type="compositionally biased region" description="Basic and acidic residues" evidence="1">
    <location>
        <begin position="93"/>
        <end position="107"/>
    </location>
</feature>
<gene>
    <name evidence="2" type="ORF">MICPUCDRAFT_56900</name>
</gene>
<feature type="compositionally biased region" description="Basic and acidic residues" evidence="1">
    <location>
        <begin position="51"/>
        <end position="60"/>
    </location>
</feature>
<dbReference type="AlphaFoldDB" id="C1MPG9"/>
<reference evidence="2 3" key="1">
    <citation type="journal article" date="2009" name="Science">
        <title>Green evolution and dynamic adaptations revealed by genomes of the marine picoeukaryotes Micromonas.</title>
        <authorList>
            <person name="Worden A.Z."/>
            <person name="Lee J.H."/>
            <person name="Mock T."/>
            <person name="Rouze P."/>
            <person name="Simmons M.P."/>
            <person name="Aerts A.L."/>
            <person name="Allen A.E."/>
            <person name="Cuvelier M.L."/>
            <person name="Derelle E."/>
            <person name="Everett M.V."/>
            <person name="Foulon E."/>
            <person name="Grimwood J."/>
            <person name="Gundlach H."/>
            <person name="Henrissat B."/>
            <person name="Napoli C."/>
            <person name="McDonald S.M."/>
            <person name="Parker M.S."/>
            <person name="Rombauts S."/>
            <person name="Salamov A."/>
            <person name="Von Dassow P."/>
            <person name="Badger J.H."/>
            <person name="Coutinho P.M."/>
            <person name="Demir E."/>
            <person name="Dubchak I."/>
            <person name="Gentemann C."/>
            <person name="Eikrem W."/>
            <person name="Gready J.E."/>
            <person name="John U."/>
            <person name="Lanier W."/>
            <person name="Lindquist E.A."/>
            <person name="Lucas S."/>
            <person name="Mayer K.F."/>
            <person name="Moreau H."/>
            <person name="Not F."/>
            <person name="Otillar R."/>
            <person name="Panaud O."/>
            <person name="Pangilinan J."/>
            <person name="Paulsen I."/>
            <person name="Piegu B."/>
            <person name="Poliakov A."/>
            <person name="Robbens S."/>
            <person name="Schmutz J."/>
            <person name="Toulza E."/>
            <person name="Wyss T."/>
            <person name="Zelensky A."/>
            <person name="Zhou K."/>
            <person name="Armbrust E.V."/>
            <person name="Bhattacharya D."/>
            <person name="Goodenough U.W."/>
            <person name="Van de Peer Y."/>
            <person name="Grigoriev I.V."/>
        </authorList>
    </citation>
    <scope>NUCLEOTIDE SEQUENCE [LARGE SCALE GENOMIC DNA]</scope>
    <source>
        <strain evidence="2 3">CCMP1545</strain>
    </source>
</reference>
<feature type="region of interest" description="Disordered" evidence="1">
    <location>
        <begin position="139"/>
        <end position="159"/>
    </location>
</feature>
<dbReference type="RefSeq" id="XP_003057575.1">
    <property type="nucleotide sequence ID" value="XM_003057529.1"/>
</dbReference>
<name>C1MPG9_MICPC</name>
<feature type="compositionally biased region" description="Low complexity" evidence="1">
    <location>
        <begin position="79"/>
        <end position="92"/>
    </location>
</feature>
<feature type="compositionally biased region" description="Pro residues" evidence="1">
    <location>
        <begin position="1"/>
        <end position="18"/>
    </location>
</feature>
<feature type="region of interest" description="Disordered" evidence="1">
    <location>
        <begin position="1"/>
        <end position="116"/>
    </location>
</feature>
<organism evidence="3">
    <name type="scientific">Micromonas pusilla (strain CCMP1545)</name>
    <name type="common">Picoplanktonic green alga</name>
    <dbReference type="NCBI Taxonomy" id="564608"/>
    <lineage>
        <taxon>Eukaryota</taxon>
        <taxon>Viridiplantae</taxon>
        <taxon>Chlorophyta</taxon>
        <taxon>Mamiellophyceae</taxon>
        <taxon>Mamiellales</taxon>
        <taxon>Mamiellaceae</taxon>
        <taxon>Micromonas</taxon>
    </lineage>
</organism>
<dbReference type="GeneID" id="9683394"/>
<accession>C1MPG9</accession>
<protein>
    <submittedName>
        <fullName evidence="2">Predicted protein</fullName>
    </submittedName>
</protein>